<gene>
    <name evidence="5" type="ORF">Ahy_A07g034811</name>
</gene>
<proteinExistence type="inferred from homology"/>
<evidence type="ECO:0000256" key="1">
    <source>
        <dbReference type="ARBA" id="ARBA00006676"/>
    </source>
</evidence>
<feature type="binding site" evidence="4">
    <location>
        <position position="46"/>
    </location>
    <ligand>
        <name>Zn(2+)</name>
        <dbReference type="ChEBI" id="CHEBI:29105"/>
        <note>catalytic</note>
    </ligand>
</feature>
<feature type="active site" description="Proton acceptor" evidence="2">
    <location>
        <position position="68"/>
    </location>
</feature>
<dbReference type="GO" id="GO:0046872">
    <property type="term" value="F:metal ion binding"/>
    <property type="evidence" value="ECO:0007669"/>
    <property type="project" value="UniProtKB-KW"/>
</dbReference>
<dbReference type="Proteomes" id="UP000289738">
    <property type="component" value="Chromosome A07"/>
</dbReference>
<dbReference type="GO" id="GO:0032264">
    <property type="term" value="P:IMP salvage"/>
    <property type="evidence" value="ECO:0007669"/>
    <property type="project" value="InterPro"/>
</dbReference>
<dbReference type="GO" id="GO:0046033">
    <property type="term" value="P:AMP metabolic process"/>
    <property type="evidence" value="ECO:0007669"/>
    <property type="project" value="TreeGrafter"/>
</dbReference>
<dbReference type="GO" id="GO:0005829">
    <property type="term" value="C:cytosol"/>
    <property type="evidence" value="ECO:0007669"/>
    <property type="project" value="TreeGrafter"/>
</dbReference>
<dbReference type="EMBL" id="SDMP01000007">
    <property type="protein sequence ID" value="RYR48736.1"/>
    <property type="molecule type" value="Genomic_DNA"/>
</dbReference>
<dbReference type="AlphaFoldDB" id="A0A445CCQ7"/>
<dbReference type="InterPro" id="IPR032466">
    <property type="entry name" value="Metal_Hydrolase"/>
</dbReference>
<keyword evidence="6" id="KW-1185">Reference proteome</keyword>
<feature type="binding site" evidence="3">
    <location>
        <position position="49"/>
    </location>
    <ligand>
        <name>substrate</name>
    </ligand>
</feature>
<evidence type="ECO:0000313" key="5">
    <source>
        <dbReference type="EMBL" id="RYR48736.1"/>
    </source>
</evidence>
<sequence length="231" mass="27117">MPTPAEWTNEFNPAYSYHLYYCYANLYTLNKLRESKGMATIKLRPHYGEAGDTDHLATAFLLCHNISHGINLRKTPVLQYLYYLAQGFQTILFLGVIFQVEEQEEVDIAKGYTMTQFCDKIIDLFLNEKTKSKEWRKYLVFREEWNKYRNNFYNRCQKRADMEKDPTMKEKLILLGRRVKKIKSLVKAKDLDSSLILLINGACAKAKESTTMKEEVLYKPKSEKGIWDGSY</sequence>
<dbReference type="GO" id="GO:0003876">
    <property type="term" value="F:AMP deaminase activity"/>
    <property type="evidence" value="ECO:0007669"/>
    <property type="project" value="InterPro"/>
</dbReference>
<dbReference type="PANTHER" id="PTHR11359">
    <property type="entry name" value="AMP DEAMINASE"/>
    <property type="match status" value="1"/>
</dbReference>
<protein>
    <submittedName>
        <fullName evidence="5">Uncharacterized protein</fullName>
    </submittedName>
</protein>
<evidence type="ECO:0000256" key="2">
    <source>
        <dbReference type="PIRSR" id="PIRSR606329-1"/>
    </source>
</evidence>
<dbReference type="Pfam" id="PF19326">
    <property type="entry name" value="AMP_deaminase"/>
    <property type="match status" value="1"/>
</dbReference>
<evidence type="ECO:0000256" key="3">
    <source>
        <dbReference type="PIRSR" id="PIRSR606329-2"/>
    </source>
</evidence>
<dbReference type="InterPro" id="IPR006329">
    <property type="entry name" value="AMPD"/>
</dbReference>
<comment type="cofactor">
    <cofactor evidence="4">
        <name>Zn(2+)</name>
        <dbReference type="ChEBI" id="CHEBI:29105"/>
    </cofactor>
    <text evidence="4">Binds 1 zinc ion per subunit.</text>
</comment>
<comment type="similarity">
    <text evidence="1">Belongs to the metallo-dependent hydrolases superfamily. Adenosine and AMP deaminases family.</text>
</comment>
<accession>A0A445CCQ7</accession>
<dbReference type="STRING" id="3818.A0A445CCQ7"/>
<name>A0A445CCQ7_ARAHY</name>
<dbReference type="SUPFAM" id="SSF51556">
    <property type="entry name" value="Metallo-dependent hydrolases"/>
    <property type="match status" value="1"/>
</dbReference>
<dbReference type="Gene3D" id="3.20.20.140">
    <property type="entry name" value="Metal-dependent hydrolases"/>
    <property type="match status" value="1"/>
</dbReference>
<dbReference type="PANTHER" id="PTHR11359:SF14">
    <property type="entry name" value="AMP DEAMINASE"/>
    <property type="match status" value="1"/>
</dbReference>
<evidence type="ECO:0000256" key="4">
    <source>
        <dbReference type="PIRSR" id="PIRSR606329-3"/>
    </source>
</evidence>
<keyword evidence="4" id="KW-0479">Metal-binding</keyword>
<evidence type="ECO:0000313" key="6">
    <source>
        <dbReference type="Proteomes" id="UP000289738"/>
    </source>
</evidence>
<organism evidence="5 6">
    <name type="scientific">Arachis hypogaea</name>
    <name type="common">Peanut</name>
    <dbReference type="NCBI Taxonomy" id="3818"/>
    <lineage>
        <taxon>Eukaryota</taxon>
        <taxon>Viridiplantae</taxon>
        <taxon>Streptophyta</taxon>
        <taxon>Embryophyta</taxon>
        <taxon>Tracheophyta</taxon>
        <taxon>Spermatophyta</taxon>
        <taxon>Magnoliopsida</taxon>
        <taxon>eudicotyledons</taxon>
        <taxon>Gunneridae</taxon>
        <taxon>Pentapetalae</taxon>
        <taxon>rosids</taxon>
        <taxon>fabids</taxon>
        <taxon>Fabales</taxon>
        <taxon>Fabaceae</taxon>
        <taxon>Papilionoideae</taxon>
        <taxon>50 kb inversion clade</taxon>
        <taxon>dalbergioids sensu lato</taxon>
        <taxon>Dalbergieae</taxon>
        <taxon>Pterocarpus clade</taxon>
        <taxon>Arachis</taxon>
    </lineage>
</organism>
<reference evidence="5 6" key="1">
    <citation type="submission" date="2019-01" db="EMBL/GenBank/DDBJ databases">
        <title>Sequencing of cultivated peanut Arachis hypogaea provides insights into genome evolution and oil improvement.</title>
        <authorList>
            <person name="Chen X."/>
        </authorList>
    </citation>
    <scope>NUCLEOTIDE SEQUENCE [LARGE SCALE GENOMIC DNA]</scope>
    <source>
        <strain evidence="6">cv. Fuhuasheng</strain>
        <tissue evidence="5">Leaves</tissue>
    </source>
</reference>
<keyword evidence="4" id="KW-0862">Zinc</keyword>
<comment type="caution">
    <text evidence="5">The sequence shown here is derived from an EMBL/GenBank/DDBJ whole genome shotgun (WGS) entry which is preliminary data.</text>
</comment>